<gene>
    <name evidence="3" type="ORF">SAMN05444350_106115</name>
</gene>
<feature type="signal peptide" evidence="2">
    <location>
        <begin position="1"/>
        <end position="20"/>
    </location>
</feature>
<dbReference type="Proteomes" id="UP000184192">
    <property type="component" value="Unassembled WGS sequence"/>
</dbReference>
<evidence type="ECO:0000313" key="4">
    <source>
        <dbReference type="Proteomes" id="UP000184192"/>
    </source>
</evidence>
<dbReference type="eggNOG" id="ENOG503150Q">
    <property type="taxonomic scope" value="Bacteria"/>
</dbReference>
<feature type="region of interest" description="Disordered" evidence="1">
    <location>
        <begin position="205"/>
        <end position="247"/>
    </location>
</feature>
<name>A0A1M6DEI2_9BACE</name>
<dbReference type="GeneID" id="92711506"/>
<accession>A0A1M6DEI2</accession>
<dbReference type="RefSeq" id="WP_025833352.1">
    <property type="nucleotide sequence ID" value="NZ_FQZN01000006.1"/>
</dbReference>
<keyword evidence="2" id="KW-0732">Signal</keyword>
<dbReference type="AlphaFoldDB" id="A0A1M6DEI2"/>
<proteinExistence type="predicted"/>
<evidence type="ECO:0000256" key="1">
    <source>
        <dbReference type="SAM" id="MobiDB-lite"/>
    </source>
</evidence>
<organism evidence="3 4">
    <name type="scientific">Bacteroides stercorirosoris</name>
    <dbReference type="NCBI Taxonomy" id="871324"/>
    <lineage>
        <taxon>Bacteria</taxon>
        <taxon>Pseudomonadati</taxon>
        <taxon>Bacteroidota</taxon>
        <taxon>Bacteroidia</taxon>
        <taxon>Bacteroidales</taxon>
        <taxon>Bacteroidaceae</taxon>
        <taxon>Bacteroides</taxon>
    </lineage>
</organism>
<reference evidence="4" key="1">
    <citation type="submission" date="2016-11" db="EMBL/GenBank/DDBJ databases">
        <authorList>
            <person name="Varghese N."/>
            <person name="Submissions S."/>
        </authorList>
    </citation>
    <scope>NUCLEOTIDE SEQUENCE [LARGE SCALE GENOMIC DNA]</scope>
    <source>
        <strain evidence="4">DSM 26884</strain>
    </source>
</reference>
<sequence>MKKNIILWALLFVVSLGAAAQETIHFVAGTPAQQGLSQKTIDALKLKVEQIIARNNAGAASVYNAFVIQPELVLGETKKTEGLLRDVTLVTGEFSLTARNKYDDSVYGTSVIEVQGDATGSKEDAIASLISSIKVTDPAFVRFIRTTRKRIAEFYDQNCSVILKKAQALVAAGRMEEAADYLSAVPATAPCYDEVITLLEKIGKNKPEETPDVPEVVPQEPAPEVQPVSEEPVAEAEPESVVPQPETTPLPECKISVSCNDLSFELVSCEGNETAESIRIYARFTNTGVTNNSATIRMTSAIDPNGATFTNFSQVETNGCTSWTYGNKMPKGIKIGKVFEIKGVNSPCTTLSYVEITVDNCKVIIHNLPVVWK</sequence>
<evidence type="ECO:0000313" key="3">
    <source>
        <dbReference type="EMBL" id="SHI71632.1"/>
    </source>
</evidence>
<feature type="chain" id="PRO_5009916709" evidence="2">
    <location>
        <begin position="21"/>
        <end position="373"/>
    </location>
</feature>
<dbReference type="EMBL" id="FQZN01000006">
    <property type="protein sequence ID" value="SHI71632.1"/>
    <property type="molecule type" value="Genomic_DNA"/>
</dbReference>
<feature type="compositionally biased region" description="Low complexity" evidence="1">
    <location>
        <begin position="213"/>
        <end position="231"/>
    </location>
</feature>
<evidence type="ECO:0000256" key="2">
    <source>
        <dbReference type="SAM" id="SignalP"/>
    </source>
</evidence>
<keyword evidence="4" id="KW-1185">Reference proteome</keyword>
<protein>
    <submittedName>
        <fullName evidence="3">Uncharacterized protein</fullName>
    </submittedName>
</protein>